<dbReference type="OrthoDB" id="9795352at2"/>
<organism evidence="5 6">
    <name type="scientific">Neolewinella marina</name>
    <dbReference type="NCBI Taxonomy" id="438751"/>
    <lineage>
        <taxon>Bacteria</taxon>
        <taxon>Pseudomonadati</taxon>
        <taxon>Bacteroidota</taxon>
        <taxon>Saprospiria</taxon>
        <taxon>Saprospirales</taxon>
        <taxon>Lewinellaceae</taxon>
        <taxon>Neolewinella</taxon>
    </lineage>
</organism>
<sequence>MPEFGPDLRHRAGERSVNPPVIRQLDHDEINQPQRIFPITLLCPDWTDPRNVGAAFRLADAAGVQRLVLTGSTPRPPHPKIRKTARTTERSVEYESADDAVQYVRDARERGAHILALEITDRSESLFTYAPPVTGEIVLIAGNEAAGIPRRLLAECDASVHLPMYGRNTSMNVSVALGAAVYLLLMKLQ</sequence>
<dbReference type="InterPro" id="IPR004441">
    <property type="entry name" value="rRNA_MeTrfase_TrmH"/>
</dbReference>
<dbReference type="InterPro" id="IPR029026">
    <property type="entry name" value="tRNA_m1G_MTases_N"/>
</dbReference>
<evidence type="ECO:0000256" key="1">
    <source>
        <dbReference type="ARBA" id="ARBA00022603"/>
    </source>
</evidence>
<dbReference type="GO" id="GO:0005829">
    <property type="term" value="C:cytosol"/>
    <property type="evidence" value="ECO:0007669"/>
    <property type="project" value="TreeGrafter"/>
</dbReference>
<dbReference type="GO" id="GO:0003723">
    <property type="term" value="F:RNA binding"/>
    <property type="evidence" value="ECO:0007669"/>
    <property type="project" value="InterPro"/>
</dbReference>
<dbReference type="GO" id="GO:0008173">
    <property type="term" value="F:RNA methyltransferase activity"/>
    <property type="evidence" value="ECO:0007669"/>
    <property type="project" value="InterPro"/>
</dbReference>
<evidence type="ECO:0000313" key="6">
    <source>
        <dbReference type="Proteomes" id="UP000226437"/>
    </source>
</evidence>
<gene>
    <name evidence="5" type="ORF">CGL56_03960</name>
</gene>
<dbReference type="Gene3D" id="3.40.1280.10">
    <property type="match status" value="1"/>
</dbReference>
<dbReference type="AlphaFoldDB" id="A0A2G0CJQ4"/>
<keyword evidence="2 5" id="KW-0808">Transferase</keyword>
<keyword evidence="1 5" id="KW-0489">Methyltransferase</keyword>
<comment type="caution">
    <text evidence="5">The sequence shown here is derived from an EMBL/GenBank/DDBJ whole genome shotgun (WGS) entry which is preliminary data.</text>
</comment>
<keyword evidence="6" id="KW-1185">Reference proteome</keyword>
<evidence type="ECO:0000313" key="5">
    <source>
        <dbReference type="EMBL" id="PHL00204.1"/>
    </source>
</evidence>
<evidence type="ECO:0000259" key="4">
    <source>
        <dbReference type="Pfam" id="PF00588"/>
    </source>
</evidence>
<dbReference type="GO" id="GO:0032259">
    <property type="term" value="P:methylation"/>
    <property type="evidence" value="ECO:0007669"/>
    <property type="project" value="UniProtKB-KW"/>
</dbReference>
<dbReference type="Pfam" id="PF00588">
    <property type="entry name" value="SpoU_methylase"/>
    <property type="match status" value="1"/>
</dbReference>
<dbReference type="InterPro" id="IPR029028">
    <property type="entry name" value="Alpha/beta_knot_MTases"/>
</dbReference>
<accession>A0A2G0CJQ4</accession>
<dbReference type="InterPro" id="IPR001537">
    <property type="entry name" value="SpoU_MeTrfase"/>
</dbReference>
<feature type="domain" description="tRNA/rRNA methyltransferase SpoU type" evidence="4">
    <location>
        <begin position="40"/>
        <end position="182"/>
    </location>
</feature>
<dbReference type="EMBL" id="PDLO01000001">
    <property type="protein sequence ID" value="PHL00204.1"/>
    <property type="molecule type" value="Genomic_DNA"/>
</dbReference>
<feature type="compositionally biased region" description="Basic and acidic residues" evidence="3">
    <location>
        <begin position="1"/>
        <end position="14"/>
    </location>
</feature>
<evidence type="ECO:0000256" key="2">
    <source>
        <dbReference type="ARBA" id="ARBA00022679"/>
    </source>
</evidence>
<protein>
    <submittedName>
        <fullName evidence="5">tRNA methyltransferase</fullName>
    </submittedName>
</protein>
<feature type="region of interest" description="Disordered" evidence="3">
    <location>
        <begin position="1"/>
        <end position="20"/>
    </location>
</feature>
<name>A0A2G0CJQ4_9BACT</name>
<dbReference type="Proteomes" id="UP000226437">
    <property type="component" value="Unassembled WGS sequence"/>
</dbReference>
<dbReference type="PANTHER" id="PTHR46429:SF1">
    <property type="entry name" value="23S RRNA (GUANOSINE-2'-O-)-METHYLTRANSFERASE RLMB"/>
    <property type="match status" value="1"/>
</dbReference>
<dbReference type="SUPFAM" id="SSF75217">
    <property type="entry name" value="alpha/beta knot"/>
    <property type="match status" value="1"/>
</dbReference>
<dbReference type="RefSeq" id="WP_099105184.1">
    <property type="nucleotide sequence ID" value="NZ_JAATJF010000001.1"/>
</dbReference>
<dbReference type="GO" id="GO:0006396">
    <property type="term" value="P:RNA processing"/>
    <property type="evidence" value="ECO:0007669"/>
    <property type="project" value="InterPro"/>
</dbReference>
<evidence type="ECO:0000256" key="3">
    <source>
        <dbReference type="SAM" id="MobiDB-lite"/>
    </source>
</evidence>
<proteinExistence type="predicted"/>
<reference evidence="5 6" key="1">
    <citation type="submission" date="2017-10" db="EMBL/GenBank/DDBJ databases">
        <title>The draft genome sequence of Lewinella marina KCTC 32374.</title>
        <authorList>
            <person name="Wang K."/>
        </authorList>
    </citation>
    <scope>NUCLEOTIDE SEQUENCE [LARGE SCALE GENOMIC DNA]</scope>
    <source>
        <strain evidence="5 6">MKG-38</strain>
    </source>
</reference>
<dbReference type="PANTHER" id="PTHR46429">
    <property type="entry name" value="23S RRNA (GUANOSINE-2'-O-)-METHYLTRANSFERASE RLMB"/>
    <property type="match status" value="1"/>
</dbReference>